<gene>
    <name evidence="4" type="ORF">LHA_1126</name>
</gene>
<dbReference type="PANTHER" id="PTHR43046:SF14">
    <property type="entry name" value="MUTT_NUDIX FAMILY PROTEIN"/>
    <property type="match status" value="1"/>
</dbReference>
<dbReference type="OrthoDB" id="9791228at2"/>
<evidence type="ECO:0000256" key="1">
    <source>
        <dbReference type="ARBA" id="ARBA00001946"/>
    </source>
</evidence>
<proteinExistence type="predicted"/>
<dbReference type="Pfam" id="PF00293">
    <property type="entry name" value="NUDIX"/>
    <property type="match status" value="1"/>
</dbReference>
<dbReference type="PATRIC" id="fig|449.7.peg.3135"/>
<comment type="cofactor">
    <cofactor evidence="1">
        <name>Mg(2+)</name>
        <dbReference type="ChEBI" id="CHEBI:18420"/>
    </cofactor>
</comment>
<keyword evidence="5" id="KW-1185">Reference proteome</keyword>
<evidence type="ECO:0000256" key="2">
    <source>
        <dbReference type="ARBA" id="ARBA00022801"/>
    </source>
</evidence>
<dbReference type="STRING" id="449.LHA_1126"/>
<protein>
    <submittedName>
        <fullName evidence="4">Nudix hydrolase</fullName>
    </submittedName>
</protein>
<dbReference type="InterPro" id="IPR000086">
    <property type="entry name" value="NUDIX_hydrolase_dom"/>
</dbReference>
<dbReference type="EMBL" id="LN681225">
    <property type="protein sequence ID" value="CEK10182.1"/>
    <property type="molecule type" value="Genomic_DNA"/>
</dbReference>
<evidence type="ECO:0000313" key="5">
    <source>
        <dbReference type="Proteomes" id="UP000032803"/>
    </source>
</evidence>
<dbReference type="SUPFAM" id="SSF55811">
    <property type="entry name" value="Nudix"/>
    <property type="match status" value="1"/>
</dbReference>
<dbReference type="Proteomes" id="UP000032803">
    <property type="component" value="Chromosome I"/>
</dbReference>
<dbReference type="PROSITE" id="PS00893">
    <property type="entry name" value="NUDIX_BOX"/>
    <property type="match status" value="1"/>
</dbReference>
<organism evidence="4 5">
    <name type="scientific">Legionella hackeliae</name>
    <dbReference type="NCBI Taxonomy" id="449"/>
    <lineage>
        <taxon>Bacteria</taxon>
        <taxon>Pseudomonadati</taxon>
        <taxon>Pseudomonadota</taxon>
        <taxon>Gammaproteobacteria</taxon>
        <taxon>Legionellales</taxon>
        <taxon>Legionellaceae</taxon>
        <taxon>Legionella</taxon>
    </lineage>
</organism>
<dbReference type="PROSITE" id="PS51462">
    <property type="entry name" value="NUDIX"/>
    <property type="match status" value="1"/>
</dbReference>
<feature type="domain" description="Nudix hydrolase" evidence="3">
    <location>
        <begin position="18"/>
        <end position="143"/>
    </location>
</feature>
<sequence length="148" mass="17316">MRHFLWKIQNKILAMLPIKTLGARALVIQENKVLLIKHSYINGWYTVGGGVERGESPLQAVQRELFEEVGIRCLDEPRLFNVYYNGKEKRDDYIVFYLVENFAKEKVSSVEVLDEAWFDLDSLPQEVSPATKRRIEEYKAIRPVAEIW</sequence>
<keyword evidence="2 4" id="KW-0378">Hydrolase</keyword>
<dbReference type="AlphaFoldDB" id="A0A0A8USY9"/>
<dbReference type="RefSeq" id="WP_045105591.1">
    <property type="nucleotide sequence ID" value="NZ_LN681225.1"/>
</dbReference>
<dbReference type="InterPro" id="IPR015797">
    <property type="entry name" value="NUDIX_hydrolase-like_dom_sf"/>
</dbReference>
<evidence type="ECO:0000313" key="4">
    <source>
        <dbReference type="EMBL" id="CEK10182.1"/>
    </source>
</evidence>
<dbReference type="HOGENOM" id="CLU_116199_0_0_6"/>
<evidence type="ECO:0000259" key="3">
    <source>
        <dbReference type="PROSITE" id="PS51462"/>
    </source>
</evidence>
<dbReference type="KEGG" id="lha:LHA_1126"/>
<dbReference type="Gene3D" id="3.90.79.10">
    <property type="entry name" value="Nucleoside Triphosphate Pyrophosphohydrolase"/>
    <property type="match status" value="1"/>
</dbReference>
<name>A0A0A8USY9_LEGHA</name>
<dbReference type="GO" id="GO:0016787">
    <property type="term" value="F:hydrolase activity"/>
    <property type="evidence" value="ECO:0007669"/>
    <property type="project" value="UniProtKB-KW"/>
</dbReference>
<reference evidence="5" key="1">
    <citation type="submission" date="2014-09" db="EMBL/GenBank/DDBJ databases">
        <authorList>
            <person name="Gomez-Valero L."/>
        </authorList>
    </citation>
    <scope>NUCLEOTIDE SEQUENCE [LARGE SCALE GENOMIC DNA]</scope>
    <source>
        <strain evidence="5">ATCC35250</strain>
    </source>
</reference>
<accession>A0A0A8USY9</accession>
<dbReference type="InterPro" id="IPR020084">
    <property type="entry name" value="NUDIX_hydrolase_CS"/>
</dbReference>
<dbReference type="PANTHER" id="PTHR43046">
    <property type="entry name" value="GDP-MANNOSE MANNOSYL HYDROLASE"/>
    <property type="match status" value="1"/>
</dbReference>